<protein>
    <submittedName>
        <fullName evidence="3">CAAX prenyl protease-like protein</fullName>
    </submittedName>
</protein>
<dbReference type="EMBL" id="PYGF01000004">
    <property type="protein sequence ID" value="PSL04963.1"/>
    <property type="molecule type" value="Genomic_DNA"/>
</dbReference>
<comment type="caution">
    <text evidence="3">The sequence shown here is derived from an EMBL/GenBank/DDBJ whole genome shotgun (WGS) entry which is preliminary data.</text>
</comment>
<evidence type="ECO:0000256" key="1">
    <source>
        <dbReference type="SAM" id="Phobius"/>
    </source>
</evidence>
<dbReference type="GO" id="GO:0004175">
    <property type="term" value="F:endopeptidase activity"/>
    <property type="evidence" value="ECO:0007669"/>
    <property type="project" value="UniProtKB-ARBA"/>
</dbReference>
<dbReference type="PANTHER" id="PTHR39430:SF1">
    <property type="entry name" value="PROTEASE"/>
    <property type="match status" value="1"/>
</dbReference>
<feature type="domain" description="CAAX prenyl protease 2/Lysostaphin resistance protein A-like" evidence="2">
    <location>
        <begin position="83"/>
        <end position="171"/>
    </location>
</feature>
<dbReference type="RefSeq" id="WP_106567007.1">
    <property type="nucleotide sequence ID" value="NZ_PYGF01000004.1"/>
</dbReference>
<evidence type="ECO:0000313" key="3">
    <source>
        <dbReference type="EMBL" id="PSL04963.1"/>
    </source>
</evidence>
<dbReference type="GO" id="GO:0080120">
    <property type="term" value="P:CAAX-box protein maturation"/>
    <property type="evidence" value="ECO:0007669"/>
    <property type="project" value="UniProtKB-ARBA"/>
</dbReference>
<keyword evidence="3" id="KW-0645">Protease</keyword>
<feature type="transmembrane region" description="Helical" evidence="1">
    <location>
        <begin position="148"/>
        <end position="168"/>
    </location>
</feature>
<keyword evidence="3" id="KW-0378">Hydrolase</keyword>
<gene>
    <name evidence="3" type="ORF">CLV48_104137</name>
</gene>
<dbReference type="PANTHER" id="PTHR39430">
    <property type="entry name" value="MEMBRANE-ASSOCIATED PROTEASE-RELATED"/>
    <property type="match status" value="1"/>
</dbReference>
<feature type="transmembrane region" description="Helical" evidence="1">
    <location>
        <begin position="208"/>
        <end position="227"/>
    </location>
</feature>
<keyword evidence="1" id="KW-1133">Transmembrane helix</keyword>
<feature type="transmembrane region" description="Helical" evidence="1">
    <location>
        <begin position="44"/>
        <end position="66"/>
    </location>
</feature>
<dbReference type="AlphaFoldDB" id="A0A2P8E662"/>
<accession>A0A2P8E662</accession>
<organism evidence="3 4">
    <name type="scientific">Cecembia rubra</name>
    <dbReference type="NCBI Taxonomy" id="1485585"/>
    <lineage>
        <taxon>Bacteria</taxon>
        <taxon>Pseudomonadati</taxon>
        <taxon>Bacteroidota</taxon>
        <taxon>Cytophagia</taxon>
        <taxon>Cytophagales</taxon>
        <taxon>Cyclobacteriaceae</taxon>
        <taxon>Cecembia</taxon>
    </lineage>
</organism>
<feature type="transmembrane region" description="Helical" evidence="1">
    <location>
        <begin position="117"/>
        <end position="136"/>
    </location>
</feature>
<dbReference type="InterPro" id="IPR003675">
    <property type="entry name" value="Rce1/LyrA-like_dom"/>
</dbReference>
<evidence type="ECO:0000259" key="2">
    <source>
        <dbReference type="Pfam" id="PF02517"/>
    </source>
</evidence>
<evidence type="ECO:0000313" key="4">
    <source>
        <dbReference type="Proteomes" id="UP000240708"/>
    </source>
</evidence>
<reference evidence="3 4" key="1">
    <citation type="submission" date="2018-03" db="EMBL/GenBank/DDBJ databases">
        <title>Genomic Encyclopedia of Archaeal and Bacterial Type Strains, Phase II (KMG-II): from individual species to whole genera.</title>
        <authorList>
            <person name="Goeker M."/>
        </authorList>
    </citation>
    <scope>NUCLEOTIDE SEQUENCE [LARGE SCALE GENOMIC DNA]</scope>
    <source>
        <strain evidence="3 4">DSM 28057</strain>
    </source>
</reference>
<dbReference type="Pfam" id="PF02517">
    <property type="entry name" value="Rce1-like"/>
    <property type="match status" value="1"/>
</dbReference>
<dbReference type="OrthoDB" id="324900at2"/>
<sequence length="243" mass="27057">MIELIFGLSILVGLVFSIHGISVLVANRNNLMGSVGLLIDKNHLKVIAAFLILVFVLFTGLTLLNVKSNLISIERAFDLSALLKTVSSKLSAVIFEEFVFRVFIFSSLLYFTNKQTAALVLTALLFSIAHFPKNTLEVISYFLGGIMYGYAFLKFQTVWVPIAIHFFWNFIQGPVLGFPVSGMEQEGLLKLEIVPDMFFNGGDQGPEGSVLGILLRLVIILMIYLIPKGSENHGFLKFKEYIP</sequence>
<keyword evidence="4" id="KW-1185">Reference proteome</keyword>
<proteinExistence type="predicted"/>
<dbReference type="Proteomes" id="UP000240708">
    <property type="component" value="Unassembled WGS sequence"/>
</dbReference>
<keyword evidence="1" id="KW-0472">Membrane</keyword>
<dbReference type="GO" id="GO:0006508">
    <property type="term" value="P:proteolysis"/>
    <property type="evidence" value="ECO:0007669"/>
    <property type="project" value="UniProtKB-KW"/>
</dbReference>
<name>A0A2P8E662_9BACT</name>
<keyword evidence="1" id="KW-0812">Transmembrane</keyword>